<feature type="region of interest" description="Disordered" evidence="1">
    <location>
        <begin position="30"/>
        <end position="55"/>
    </location>
</feature>
<comment type="caution">
    <text evidence="2">The sequence shown here is derived from an EMBL/GenBank/DDBJ whole genome shotgun (WGS) entry which is preliminary data.</text>
</comment>
<proteinExistence type="predicted"/>
<evidence type="ECO:0000313" key="2">
    <source>
        <dbReference type="EMBL" id="KAJ7032840.1"/>
    </source>
</evidence>
<dbReference type="AlphaFoldDB" id="A0AAD6X228"/>
<keyword evidence="3" id="KW-1185">Reference proteome</keyword>
<dbReference type="EMBL" id="JARJCM010000069">
    <property type="protein sequence ID" value="KAJ7032840.1"/>
    <property type="molecule type" value="Genomic_DNA"/>
</dbReference>
<accession>A0AAD6X228</accession>
<feature type="compositionally biased region" description="Acidic residues" evidence="1">
    <location>
        <begin position="46"/>
        <end position="55"/>
    </location>
</feature>
<evidence type="ECO:0008006" key="4">
    <source>
        <dbReference type="Google" id="ProtNLM"/>
    </source>
</evidence>
<sequence>MSASSLVKAASHSRHLYRAVVDHLNHIDQIEEDDMTDEDMRSVNSGDEEPPEADAVCMDDDTHDLSKALRIHEKYIPPDEPLDGLDRDMTADDERIVADRMSNLPPELGVQIVRNLAFEDQIRMLRVSTSNASLVGDALREKCSRMLEQFHLRFDVVRLLQTATRLAITGSAIAILLHPEPGYEPGDLDIITPHGGGWDVLRFLENTPGRYLVAETHPTYTHARGIGIMWTLKGRANKKINVIESLTDNPLDAITFFHSTCVIGAWVSNGIWHAYPKLTIDGLSISTPPRMAVTDDLTTHQHVWTVLRKYRDRGFSFAFDDYDVRHECGRDLNCPATIRRSDDAGCMFARFPEWHFTMEEKEFAHASVWSMGGSGCCHRGILRLGQRSGRPANKGDVARWVRQTKYLYDLPAKPEIVNVW</sequence>
<organism evidence="2 3">
    <name type="scientific">Mycena alexandri</name>
    <dbReference type="NCBI Taxonomy" id="1745969"/>
    <lineage>
        <taxon>Eukaryota</taxon>
        <taxon>Fungi</taxon>
        <taxon>Dikarya</taxon>
        <taxon>Basidiomycota</taxon>
        <taxon>Agaricomycotina</taxon>
        <taxon>Agaricomycetes</taxon>
        <taxon>Agaricomycetidae</taxon>
        <taxon>Agaricales</taxon>
        <taxon>Marasmiineae</taxon>
        <taxon>Mycenaceae</taxon>
        <taxon>Mycena</taxon>
    </lineage>
</organism>
<evidence type="ECO:0000313" key="3">
    <source>
        <dbReference type="Proteomes" id="UP001218188"/>
    </source>
</evidence>
<gene>
    <name evidence="2" type="ORF">C8F04DRAFT_1184542</name>
</gene>
<dbReference type="Proteomes" id="UP001218188">
    <property type="component" value="Unassembled WGS sequence"/>
</dbReference>
<reference evidence="2" key="1">
    <citation type="submission" date="2023-03" db="EMBL/GenBank/DDBJ databases">
        <title>Massive genome expansion in bonnet fungi (Mycena s.s.) driven by repeated elements and novel gene families across ecological guilds.</title>
        <authorList>
            <consortium name="Lawrence Berkeley National Laboratory"/>
            <person name="Harder C.B."/>
            <person name="Miyauchi S."/>
            <person name="Viragh M."/>
            <person name="Kuo A."/>
            <person name="Thoen E."/>
            <person name="Andreopoulos B."/>
            <person name="Lu D."/>
            <person name="Skrede I."/>
            <person name="Drula E."/>
            <person name="Henrissat B."/>
            <person name="Morin E."/>
            <person name="Kohler A."/>
            <person name="Barry K."/>
            <person name="LaButti K."/>
            <person name="Morin E."/>
            <person name="Salamov A."/>
            <person name="Lipzen A."/>
            <person name="Mereny Z."/>
            <person name="Hegedus B."/>
            <person name="Baldrian P."/>
            <person name="Stursova M."/>
            <person name="Weitz H."/>
            <person name="Taylor A."/>
            <person name="Grigoriev I.V."/>
            <person name="Nagy L.G."/>
            <person name="Martin F."/>
            <person name="Kauserud H."/>
        </authorList>
    </citation>
    <scope>NUCLEOTIDE SEQUENCE</scope>
    <source>
        <strain evidence="2">CBHHK200</strain>
    </source>
</reference>
<protein>
    <recommendedName>
        <fullName evidence="4">F-box domain-containing protein</fullName>
    </recommendedName>
</protein>
<evidence type="ECO:0000256" key="1">
    <source>
        <dbReference type="SAM" id="MobiDB-lite"/>
    </source>
</evidence>
<name>A0AAD6X228_9AGAR</name>